<evidence type="ECO:0000256" key="1">
    <source>
        <dbReference type="SAM" id="MobiDB-lite"/>
    </source>
</evidence>
<dbReference type="Proteomes" id="UP001153954">
    <property type="component" value="Unassembled WGS sequence"/>
</dbReference>
<gene>
    <name evidence="2" type="ORF">EEDITHA_LOCUS6003</name>
</gene>
<feature type="region of interest" description="Disordered" evidence="1">
    <location>
        <begin position="65"/>
        <end position="131"/>
    </location>
</feature>
<name>A0AAU9TS59_EUPED</name>
<evidence type="ECO:0008006" key="4">
    <source>
        <dbReference type="Google" id="ProtNLM"/>
    </source>
</evidence>
<evidence type="ECO:0000313" key="3">
    <source>
        <dbReference type="Proteomes" id="UP001153954"/>
    </source>
</evidence>
<accession>A0AAU9TS59</accession>
<feature type="region of interest" description="Disordered" evidence="1">
    <location>
        <begin position="27"/>
        <end position="51"/>
    </location>
</feature>
<reference evidence="2" key="1">
    <citation type="submission" date="2022-03" db="EMBL/GenBank/DDBJ databases">
        <authorList>
            <person name="Tunstrom K."/>
        </authorList>
    </citation>
    <scope>NUCLEOTIDE SEQUENCE</scope>
</reference>
<feature type="compositionally biased region" description="Basic and acidic residues" evidence="1">
    <location>
        <begin position="88"/>
        <end position="113"/>
    </location>
</feature>
<dbReference type="EMBL" id="CAKOGL010000009">
    <property type="protein sequence ID" value="CAH2090001.1"/>
    <property type="molecule type" value="Genomic_DNA"/>
</dbReference>
<dbReference type="AlphaFoldDB" id="A0AAU9TS59"/>
<feature type="compositionally biased region" description="Low complexity" evidence="1">
    <location>
        <begin position="76"/>
        <end position="85"/>
    </location>
</feature>
<sequence>MKGCMVDGRFGQSVSLRAWNRKRKLHYPRRVPAPQASENPATLRRAAPSNLGGGNLRFCASPITGVDAVPEKGGDTTSTTTTLATNSDCRRTERTLPLRDSKGRFIKGGKEKTGSIGRETPIPDSGINTAENALSAQPTVVLTRIDDAGSHTASRRSSVS</sequence>
<protein>
    <recommendedName>
        <fullName evidence="4">Brain and acute leukemia cytoplasmic protein</fullName>
    </recommendedName>
</protein>
<organism evidence="2 3">
    <name type="scientific">Euphydryas editha</name>
    <name type="common">Edith's checkerspot</name>
    <dbReference type="NCBI Taxonomy" id="104508"/>
    <lineage>
        <taxon>Eukaryota</taxon>
        <taxon>Metazoa</taxon>
        <taxon>Ecdysozoa</taxon>
        <taxon>Arthropoda</taxon>
        <taxon>Hexapoda</taxon>
        <taxon>Insecta</taxon>
        <taxon>Pterygota</taxon>
        <taxon>Neoptera</taxon>
        <taxon>Endopterygota</taxon>
        <taxon>Lepidoptera</taxon>
        <taxon>Glossata</taxon>
        <taxon>Ditrysia</taxon>
        <taxon>Papilionoidea</taxon>
        <taxon>Nymphalidae</taxon>
        <taxon>Nymphalinae</taxon>
        <taxon>Euphydryas</taxon>
    </lineage>
</organism>
<evidence type="ECO:0000313" key="2">
    <source>
        <dbReference type="EMBL" id="CAH2090001.1"/>
    </source>
</evidence>
<keyword evidence="3" id="KW-1185">Reference proteome</keyword>
<proteinExistence type="predicted"/>
<comment type="caution">
    <text evidence="2">The sequence shown here is derived from an EMBL/GenBank/DDBJ whole genome shotgun (WGS) entry which is preliminary data.</text>
</comment>